<evidence type="ECO:0000256" key="1">
    <source>
        <dbReference type="SAM" id="Coils"/>
    </source>
</evidence>
<dbReference type="Gene3D" id="1.10.530.10">
    <property type="match status" value="1"/>
</dbReference>
<gene>
    <name evidence="3" type="ORF">PTE31013_02470</name>
</gene>
<dbReference type="AlphaFoldDB" id="A0A5E4V5H5"/>
<dbReference type="EMBL" id="CABPRU010000005">
    <property type="protein sequence ID" value="VVE07562.1"/>
    <property type="molecule type" value="Genomic_DNA"/>
</dbReference>
<name>A0A5E4V5H5_9BURK</name>
<dbReference type="Pfam" id="PF18013">
    <property type="entry name" value="Phage_lysozyme2"/>
    <property type="match status" value="1"/>
</dbReference>
<sequence>MATTIVDALVVTLGLDLSGFKKGKQEAAKVTSEMTKEQIKALKASETAAKKAAKEQEEANKRAKESFTKLRNEVLALAAIFTGGMGIKNFIEETIGSAANLGFMSKNLQMSTTDLAAWQNAARRAGSSAEGITAALSASQQEVAKFKIGQVTEGVQQFFRWGGSVNDLKDGNTYLLARARIVQNMYRTDPGRARLVAQQMGVSESEFNFIRQGPAAILSLVDAQKKNAAVTDAMAQKAQELRNKWFDLTDRFKYTGTVVLLDLMPVLEQLADKLMKAAEYAADHKEDIVEWAKAAVTAIEDLVRWADKASESVGGWKNVLIGLAALKVLSMASDLMKLAAGFKAIAEGIGLAKTASAGGGLLWNLLSKIGVKGAGLGAALMLYSPDLNEGEDEYIANRREPIGATASDRGKYLMQVLQNEGFTRAQAAGSVGSLLQENGQLDPNAKNPNSSAYGIGQWTKSRQGDFAKLFKKQIQDSTFEEQVRFMVWELRNSEKAAADAIKATKTVDEAAVAHRKRYERPAEDEAHDEKRIAYARQLYESSARADAGSIGANASQAAAGTVNNSTQTSTQTNSTHFHGPINIHTQATDAAGIAGAFGGEVRKYAFTMPQANTGVTP</sequence>
<accession>A0A5E4V5H5</accession>
<feature type="coiled-coil region" evidence="1">
    <location>
        <begin position="39"/>
        <end position="73"/>
    </location>
</feature>
<keyword evidence="1" id="KW-0175">Coiled coil</keyword>
<proteinExistence type="predicted"/>
<keyword evidence="4" id="KW-1185">Reference proteome</keyword>
<dbReference type="RefSeq" id="WP_150613097.1">
    <property type="nucleotide sequence ID" value="NZ_CABPRU010000005.1"/>
</dbReference>
<evidence type="ECO:0000313" key="3">
    <source>
        <dbReference type="EMBL" id="VVE07562.1"/>
    </source>
</evidence>
<dbReference type="Proteomes" id="UP000334380">
    <property type="component" value="Unassembled WGS sequence"/>
</dbReference>
<feature type="domain" description="Phage tail lysozyme" evidence="2">
    <location>
        <begin position="411"/>
        <end position="540"/>
    </location>
</feature>
<organism evidence="3 4">
    <name type="scientific">Pandoraea terrigena</name>
    <dbReference type="NCBI Taxonomy" id="2508292"/>
    <lineage>
        <taxon>Bacteria</taxon>
        <taxon>Pseudomonadati</taxon>
        <taxon>Pseudomonadota</taxon>
        <taxon>Betaproteobacteria</taxon>
        <taxon>Burkholderiales</taxon>
        <taxon>Burkholderiaceae</taxon>
        <taxon>Pandoraea</taxon>
    </lineage>
</organism>
<evidence type="ECO:0000313" key="4">
    <source>
        <dbReference type="Proteomes" id="UP000334380"/>
    </source>
</evidence>
<dbReference type="InterPro" id="IPR041219">
    <property type="entry name" value="Phage_lysozyme2"/>
</dbReference>
<dbReference type="OrthoDB" id="6775714at2"/>
<protein>
    <recommendedName>
        <fullName evidence="2">Phage tail lysozyme domain-containing protein</fullName>
    </recommendedName>
</protein>
<evidence type="ECO:0000259" key="2">
    <source>
        <dbReference type="Pfam" id="PF18013"/>
    </source>
</evidence>
<reference evidence="3 4" key="1">
    <citation type="submission" date="2019-08" db="EMBL/GenBank/DDBJ databases">
        <authorList>
            <person name="Peeters C."/>
        </authorList>
    </citation>
    <scope>NUCLEOTIDE SEQUENCE [LARGE SCALE GENOMIC DNA]</scope>
    <source>
        <strain evidence="3 4">LMG 31013</strain>
    </source>
</reference>